<comment type="caution">
    <text evidence="2">The sequence shown here is derived from an EMBL/GenBank/DDBJ whole genome shotgun (WGS) entry which is preliminary data.</text>
</comment>
<dbReference type="Proteomes" id="UP000193144">
    <property type="component" value="Unassembled WGS sequence"/>
</dbReference>
<reference evidence="2 3" key="1">
    <citation type="submission" date="2016-07" db="EMBL/GenBank/DDBJ databases">
        <title>Pervasive Adenine N6-methylation of Active Genes in Fungi.</title>
        <authorList>
            <consortium name="DOE Joint Genome Institute"/>
            <person name="Mondo S.J."/>
            <person name="Dannebaum R.O."/>
            <person name="Kuo R.C."/>
            <person name="Labutti K."/>
            <person name="Haridas S."/>
            <person name="Kuo A."/>
            <person name="Salamov A."/>
            <person name="Ahrendt S.R."/>
            <person name="Lipzen A."/>
            <person name="Sullivan W."/>
            <person name="Andreopoulos W.B."/>
            <person name="Clum A."/>
            <person name="Lindquist E."/>
            <person name="Daum C."/>
            <person name="Ramamoorthy G.K."/>
            <person name="Gryganskyi A."/>
            <person name="Culley D."/>
            <person name="Magnuson J.K."/>
            <person name="James T.Y."/>
            <person name="O'Malley M.A."/>
            <person name="Stajich J.E."/>
            <person name="Spatafora J.W."/>
            <person name="Visel A."/>
            <person name="Grigoriev I.V."/>
        </authorList>
    </citation>
    <scope>NUCLEOTIDE SEQUENCE [LARGE SCALE GENOMIC DNA]</scope>
    <source>
        <strain evidence="2 3">CBS 115471</strain>
    </source>
</reference>
<name>A0A1Y2AA39_9PLEO</name>
<sequence>MIAARSQWLFLFRTTDLLCSASLLLHLNSPQKARRGQKAASIRASKPLGLIRVQLWHTPAPSYPSHRVPEWLSKHSSPSRHGGLCAKPPDHTTHLVHTVPAQVESINHLYL</sequence>
<keyword evidence="3" id="KW-1185">Reference proteome</keyword>
<evidence type="ECO:0000313" key="3">
    <source>
        <dbReference type="Proteomes" id="UP000193144"/>
    </source>
</evidence>
<organism evidence="2 3">
    <name type="scientific">Clohesyomyces aquaticus</name>
    <dbReference type="NCBI Taxonomy" id="1231657"/>
    <lineage>
        <taxon>Eukaryota</taxon>
        <taxon>Fungi</taxon>
        <taxon>Dikarya</taxon>
        <taxon>Ascomycota</taxon>
        <taxon>Pezizomycotina</taxon>
        <taxon>Dothideomycetes</taxon>
        <taxon>Pleosporomycetidae</taxon>
        <taxon>Pleosporales</taxon>
        <taxon>Lindgomycetaceae</taxon>
        <taxon>Clohesyomyces</taxon>
    </lineage>
</organism>
<dbReference type="AlphaFoldDB" id="A0A1Y2AA39"/>
<gene>
    <name evidence="2" type="ORF">BCR34DRAFT_127357</name>
</gene>
<proteinExistence type="predicted"/>
<evidence type="ECO:0008006" key="4">
    <source>
        <dbReference type="Google" id="ProtNLM"/>
    </source>
</evidence>
<evidence type="ECO:0000256" key="1">
    <source>
        <dbReference type="SAM" id="SignalP"/>
    </source>
</evidence>
<feature type="chain" id="PRO_5013118822" description="Secreted protein" evidence="1">
    <location>
        <begin position="22"/>
        <end position="111"/>
    </location>
</feature>
<dbReference type="EMBL" id="MCFA01000002">
    <property type="protein sequence ID" value="ORY19388.1"/>
    <property type="molecule type" value="Genomic_DNA"/>
</dbReference>
<feature type="signal peptide" evidence="1">
    <location>
        <begin position="1"/>
        <end position="21"/>
    </location>
</feature>
<keyword evidence="1" id="KW-0732">Signal</keyword>
<protein>
    <recommendedName>
        <fullName evidence="4">Secreted protein</fullName>
    </recommendedName>
</protein>
<evidence type="ECO:0000313" key="2">
    <source>
        <dbReference type="EMBL" id="ORY19388.1"/>
    </source>
</evidence>
<accession>A0A1Y2AA39</accession>